<dbReference type="OrthoDB" id="27615at2157"/>
<dbReference type="InterPro" id="IPR034804">
    <property type="entry name" value="SQR/QFR_C/D"/>
</dbReference>
<name>A3MY28_PYRCJ</name>
<dbReference type="EMBL" id="CP000561">
    <property type="protein sequence ID" value="ABO09545.1"/>
    <property type="molecule type" value="Genomic_DNA"/>
</dbReference>
<dbReference type="GO" id="GO:0016020">
    <property type="term" value="C:membrane"/>
    <property type="evidence" value="ECO:0007669"/>
    <property type="project" value="InterPro"/>
</dbReference>
<keyword evidence="2" id="KW-0560">Oxidoreductase</keyword>
<protein>
    <submittedName>
        <fullName evidence="2">Succinate dehydrogenase subunit D</fullName>
        <ecNumber evidence="2">1.3.5.1</ecNumber>
    </submittedName>
</protein>
<organism evidence="2 3">
    <name type="scientific">Pyrobaculum calidifontis (strain DSM 21063 / JCM 11548 / VA1)</name>
    <dbReference type="NCBI Taxonomy" id="410359"/>
    <lineage>
        <taxon>Archaea</taxon>
        <taxon>Thermoproteota</taxon>
        <taxon>Thermoprotei</taxon>
        <taxon>Thermoproteales</taxon>
        <taxon>Thermoproteaceae</taxon>
        <taxon>Pyrobaculum</taxon>
    </lineage>
</organism>
<dbReference type="GO" id="GO:0008177">
    <property type="term" value="F:succinate dehydrogenase (quinone) activity"/>
    <property type="evidence" value="ECO:0007669"/>
    <property type="project" value="UniProtKB-EC"/>
</dbReference>
<gene>
    <name evidence="2" type="ordered locus">Pcal_2130</name>
</gene>
<feature type="transmembrane region" description="Helical" evidence="1">
    <location>
        <begin position="51"/>
        <end position="71"/>
    </location>
</feature>
<dbReference type="HOGENOM" id="CLU_2152711_0_0_2"/>
<feature type="transmembrane region" description="Helical" evidence="1">
    <location>
        <begin position="7"/>
        <end position="31"/>
    </location>
</feature>
<evidence type="ECO:0000256" key="1">
    <source>
        <dbReference type="SAM" id="Phobius"/>
    </source>
</evidence>
<dbReference type="STRING" id="410359.Pcal_2130"/>
<dbReference type="eggNOG" id="arCOG04162">
    <property type="taxonomic scope" value="Archaea"/>
</dbReference>
<accession>A3MY28</accession>
<dbReference type="EC" id="1.3.5.1" evidence="2"/>
<dbReference type="AlphaFoldDB" id="A3MY28"/>
<keyword evidence="1" id="KW-1133">Transmembrane helix</keyword>
<dbReference type="SUPFAM" id="SSF81343">
    <property type="entry name" value="Fumarate reductase respiratory complex transmembrane subunits"/>
    <property type="match status" value="1"/>
</dbReference>
<proteinExistence type="predicted"/>
<feature type="transmembrane region" description="Helical" evidence="1">
    <location>
        <begin position="92"/>
        <end position="115"/>
    </location>
</feature>
<keyword evidence="3" id="KW-1185">Reference proteome</keyword>
<keyword evidence="1" id="KW-0472">Membrane</keyword>
<dbReference type="Proteomes" id="UP000001431">
    <property type="component" value="Chromosome"/>
</dbReference>
<sequence>MRASTERLILIVGAFIMVVGMPAVIMAAIALGKIPLEKALSTHPLVIIPYAFVKIGWGLIWAIVAVDWVVHGSHGMRRILGELVKSERGRRVLDVIINAIMIVTGIVMFYVLVFIPN</sequence>
<evidence type="ECO:0000313" key="2">
    <source>
        <dbReference type="EMBL" id="ABO09545.1"/>
    </source>
</evidence>
<dbReference type="KEGG" id="pcl:Pcal_2130"/>
<reference evidence="2" key="1">
    <citation type="submission" date="2007-02" db="EMBL/GenBank/DDBJ databases">
        <title>Complete sequence of Pyrobaculum calidifontis JCM 11548.</title>
        <authorList>
            <consortium name="US DOE Joint Genome Institute"/>
            <person name="Copeland A."/>
            <person name="Lucas S."/>
            <person name="Lapidus A."/>
            <person name="Barry K."/>
            <person name="Glavina del Rio T."/>
            <person name="Dalin E."/>
            <person name="Tice H."/>
            <person name="Pitluck S."/>
            <person name="Chain P."/>
            <person name="Malfatti S."/>
            <person name="Shin M."/>
            <person name="Vergez L."/>
            <person name="Schmutz J."/>
            <person name="Larimer F."/>
            <person name="Land M."/>
            <person name="Hauser L."/>
            <person name="Kyrpides N."/>
            <person name="Mikhailova N."/>
            <person name="Cozen A.E."/>
            <person name="Fitz-Gibbon S.T."/>
            <person name="House C.H."/>
            <person name="Saltikov C."/>
            <person name="Lowe T.M."/>
            <person name="Richardson P."/>
        </authorList>
    </citation>
    <scope>NUCLEOTIDE SEQUENCE [LARGE SCALE GENOMIC DNA]</scope>
    <source>
        <strain evidence="2">JCM 11548</strain>
    </source>
</reference>
<evidence type="ECO:0000313" key="3">
    <source>
        <dbReference type="Proteomes" id="UP000001431"/>
    </source>
</evidence>
<keyword evidence="1" id="KW-0812">Transmembrane</keyword>